<dbReference type="STRING" id="714943.Mucpa_5420"/>
<sequence length="499" mass="54971">MKNIYKANYLLKALLLIGFFGGVLTSCKKDAAVLLQDAAYVRFFNGITYYRYNSADNDDAAARYLPPNVTSINTVANFYNDGPISGNNPAPIQYRQPAPLVSFFVDPQLDDQGLPVSADVTADFIGTQKTYYTPQPDAVGDPVSTIQGDFPGVQGVERAPVVGGVDLSRWARIKSGKHRFLIIYRTLYNTDNLVYTNTGQLDPTARVTYYNLTQAQKAASIKGTYLKTTVAMDTTVNLDAHAVYTVKIVNKNKFNLVQFGTGLGSATGSTAPSNYNLLVRKENFEQQNLSSGKLYVRFFNNTNDAQILPDQFDVYHRVAWFTKNDVVYNPLTGAWVAKTNYTPKRFSQFEKVATVSGRFLNDAALAPYAAITAIPTDSLLYPDGTFMGPTRLVSSEIPAPISGYSRHELYFYPVGQGPVLTGNPNNDVPGTNVLPAGNANLLGLQLQMPIFNGNNKYYSKPVLNTIDLNTNYLTWNTFQSILGKSGSNIKISLIQEQIQ</sequence>
<reference evidence="1" key="1">
    <citation type="submission" date="2011-09" db="EMBL/GenBank/DDBJ databases">
        <title>The permanent draft genome of Mucilaginibacter paludis DSM 18603.</title>
        <authorList>
            <consortium name="US DOE Joint Genome Institute (JGI-PGF)"/>
            <person name="Lucas S."/>
            <person name="Han J."/>
            <person name="Lapidus A."/>
            <person name="Bruce D."/>
            <person name="Goodwin L."/>
            <person name="Pitluck S."/>
            <person name="Peters L."/>
            <person name="Kyrpides N."/>
            <person name="Mavromatis K."/>
            <person name="Ivanova N."/>
            <person name="Mikhailova N."/>
            <person name="Held B."/>
            <person name="Detter J.C."/>
            <person name="Tapia R."/>
            <person name="Han C."/>
            <person name="Land M."/>
            <person name="Hauser L."/>
            <person name="Markowitz V."/>
            <person name="Cheng J.-F."/>
            <person name="Hugenholtz P."/>
            <person name="Woyke T."/>
            <person name="Wu D."/>
            <person name="Tindall B."/>
            <person name="Brambilla E."/>
            <person name="Klenk H.-P."/>
            <person name="Eisen J.A."/>
        </authorList>
    </citation>
    <scope>NUCLEOTIDE SEQUENCE [LARGE SCALE GENOMIC DNA]</scope>
    <source>
        <strain evidence="1">DSM 18603</strain>
    </source>
</reference>
<dbReference type="HOGENOM" id="CLU_546071_0_0_10"/>
<protein>
    <recommendedName>
        <fullName evidence="3">Lipoprotein</fullName>
    </recommendedName>
</protein>
<dbReference type="OrthoDB" id="616292at2"/>
<name>H1Y9B4_9SPHI</name>
<dbReference type="RefSeq" id="WP_008510725.1">
    <property type="nucleotide sequence ID" value="NZ_CM001403.1"/>
</dbReference>
<dbReference type="Proteomes" id="UP000002774">
    <property type="component" value="Chromosome"/>
</dbReference>
<accession>H1Y9B4</accession>
<evidence type="ECO:0000313" key="2">
    <source>
        <dbReference type="Proteomes" id="UP000002774"/>
    </source>
</evidence>
<proteinExistence type="predicted"/>
<keyword evidence="2" id="KW-1185">Reference proteome</keyword>
<evidence type="ECO:0008006" key="3">
    <source>
        <dbReference type="Google" id="ProtNLM"/>
    </source>
</evidence>
<evidence type="ECO:0000313" key="1">
    <source>
        <dbReference type="EMBL" id="EHQ29492.1"/>
    </source>
</evidence>
<dbReference type="EMBL" id="CM001403">
    <property type="protein sequence ID" value="EHQ29492.1"/>
    <property type="molecule type" value="Genomic_DNA"/>
</dbReference>
<dbReference type="PROSITE" id="PS51257">
    <property type="entry name" value="PROKAR_LIPOPROTEIN"/>
    <property type="match status" value="1"/>
</dbReference>
<organism evidence="1 2">
    <name type="scientific">Mucilaginibacter paludis DSM 18603</name>
    <dbReference type="NCBI Taxonomy" id="714943"/>
    <lineage>
        <taxon>Bacteria</taxon>
        <taxon>Pseudomonadati</taxon>
        <taxon>Bacteroidota</taxon>
        <taxon>Sphingobacteriia</taxon>
        <taxon>Sphingobacteriales</taxon>
        <taxon>Sphingobacteriaceae</taxon>
        <taxon>Mucilaginibacter</taxon>
    </lineage>
</organism>
<gene>
    <name evidence="1" type="ORF">Mucpa_5420</name>
</gene>
<dbReference type="AlphaFoldDB" id="H1Y9B4"/>